<evidence type="ECO:0000313" key="2">
    <source>
        <dbReference type="EMBL" id="CAH1709378.1"/>
    </source>
</evidence>
<reference evidence="2" key="2">
    <citation type="submission" date="2022-10" db="EMBL/GenBank/DDBJ databases">
        <authorList>
            <consortium name="ENA_rothamsted_submissions"/>
            <consortium name="culmorum"/>
            <person name="King R."/>
        </authorList>
    </citation>
    <scope>NUCLEOTIDE SEQUENCE</scope>
</reference>
<accession>A0A9P0IL30</accession>
<organism evidence="2 3">
    <name type="scientific">Aphis gossypii</name>
    <name type="common">Cotton aphid</name>
    <dbReference type="NCBI Taxonomy" id="80765"/>
    <lineage>
        <taxon>Eukaryota</taxon>
        <taxon>Metazoa</taxon>
        <taxon>Ecdysozoa</taxon>
        <taxon>Arthropoda</taxon>
        <taxon>Hexapoda</taxon>
        <taxon>Insecta</taxon>
        <taxon>Pterygota</taxon>
        <taxon>Neoptera</taxon>
        <taxon>Paraneoptera</taxon>
        <taxon>Hemiptera</taxon>
        <taxon>Sternorrhyncha</taxon>
        <taxon>Aphidomorpha</taxon>
        <taxon>Aphidoidea</taxon>
        <taxon>Aphididae</taxon>
        <taxon>Aphidini</taxon>
        <taxon>Aphis</taxon>
        <taxon>Aphis</taxon>
    </lineage>
</organism>
<gene>
    <name evidence="2" type="ORF">APHIGO_LOCUS790</name>
</gene>
<name>A0A9P0IL30_APHGO</name>
<proteinExistence type="predicted"/>
<dbReference type="AlphaFoldDB" id="A0A9P0IL30"/>
<protein>
    <submittedName>
        <fullName evidence="2">Uncharacterized protein</fullName>
    </submittedName>
</protein>
<feature type="compositionally biased region" description="Low complexity" evidence="1">
    <location>
        <begin position="49"/>
        <end position="61"/>
    </location>
</feature>
<keyword evidence="3" id="KW-1185">Reference proteome</keyword>
<evidence type="ECO:0000313" key="3">
    <source>
        <dbReference type="Proteomes" id="UP001154329"/>
    </source>
</evidence>
<dbReference type="EMBL" id="OU899034">
    <property type="protein sequence ID" value="CAH1709378.1"/>
    <property type="molecule type" value="Genomic_DNA"/>
</dbReference>
<dbReference type="Proteomes" id="UP001154329">
    <property type="component" value="Chromosome 1"/>
</dbReference>
<evidence type="ECO:0000256" key="1">
    <source>
        <dbReference type="SAM" id="MobiDB-lite"/>
    </source>
</evidence>
<sequence>MRALAAIRAAERPATTAAAIVGRAFRPRVLSVVNRWPRRRPFCCVPTTASASSPLGLSSPGPQGTTQQHNARLGTHTHTRTDIRERARTHTRTHARARRAQKGGVRKNSCRCIIYAAARRRPCCRSFSKCLFNQHAAHARTQLFVYHTHTRTRTRTHTHAEYIRNIIICPVT</sequence>
<reference evidence="2" key="1">
    <citation type="submission" date="2022-02" db="EMBL/GenBank/DDBJ databases">
        <authorList>
            <person name="King R."/>
        </authorList>
    </citation>
    <scope>NUCLEOTIDE SEQUENCE</scope>
</reference>
<feature type="region of interest" description="Disordered" evidence="1">
    <location>
        <begin position="49"/>
        <end position="70"/>
    </location>
</feature>